<evidence type="ECO:0000256" key="2">
    <source>
        <dbReference type="ARBA" id="ARBA00006843"/>
    </source>
</evidence>
<dbReference type="InterPro" id="IPR007593">
    <property type="entry name" value="CD225/Dispanin_fam"/>
</dbReference>
<comment type="subcellular location">
    <subcellularLocation>
        <location evidence="1">Membrane</location>
    </subcellularLocation>
</comment>
<dbReference type="PANTHER" id="PTHR14948:SF46">
    <property type="entry name" value="DISPANIN SUBFAMILY A MEMBER 2B-LIKE-RELATED"/>
    <property type="match status" value="1"/>
</dbReference>
<feature type="transmembrane region" description="Helical" evidence="6">
    <location>
        <begin position="117"/>
        <end position="141"/>
    </location>
</feature>
<dbReference type="Proteomes" id="UP001295444">
    <property type="component" value="Chromosome 02"/>
</dbReference>
<keyword evidence="4 6" id="KW-1133">Transmembrane helix</keyword>
<keyword evidence="3 6" id="KW-0812">Transmembrane</keyword>
<evidence type="ECO:0000313" key="8">
    <source>
        <dbReference type="Proteomes" id="UP001295444"/>
    </source>
</evidence>
<dbReference type="GO" id="GO:0016020">
    <property type="term" value="C:membrane"/>
    <property type="evidence" value="ECO:0007669"/>
    <property type="project" value="UniProtKB-SubCell"/>
</dbReference>
<evidence type="ECO:0000256" key="4">
    <source>
        <dbReference type="ARBA" id="ARBA00022989"/>
    </source>
</evidence>
<evidence type="ECO:0000256" key="5">
    <source>
        <dbReference type="ARBA" id="ARBA00023136"/>
    </source>
</evidence>
<evidence type="ECO:0000256" key="3">
    <source>
        <dbReference type="ARBA" id="ARBA00022692"/>
    </source>
</evidence>
<gene>
    <name evidence="7" type="ORF">PECUL_23A017957</name>
</gene>
<evidence type="ECO:0000313" key="7">
    <source>
        <dbReference type="EMBL" id="CAH2254353.1"/>
    </source>
</evidence>
<dbReference type="InterPro" id="IPR051423">
    <property type="entry name" value="CD225/Dispanin"/>
</dbReference>
<keyword evidence="5 6" id="KW-0472">Membrane</keyword>
<protein>
    <submittedName>
        <fullName evidence="7">Major prion -like</fullName>
    </submittedName>
</protein>
<organism evidence="7 8">
    <name type="scientific">Pelobates cultripes</name>
    <name type="common">Western spadefoot toad</name>
    <dbReference type="NCBI Taxonomy" id="61616"/>
    <lineage>
        <taxon>Eukaryota</taxon>
        <taxon>Metazoa</taxon>
        <taxon>Chordata</taxon>
        <taxon>Craniata</taxon>
        <taxon>Vertebrata</taxon>
        <taxon>Euteleostomi</taxon>
        <taxon>Amphibia</taxon>
        <taxon>Batrachia</taxon>
        <taxon>Anura</taxon>
        <taxon>Pelobatoidea</taxon>
        <taxon>Pelobatidae</taxon>
        <taxon>Pelobates</taxon>
    </lineage>
</organism>
<evidence type="ECO:0000256" key="6">
    <source>
        <dbReference type="SAM" id="Phobius"/>
    </source>
</evidence>
<keyword evidence="8" id="KW-1185">Reference proteome</keyword>
<feature type="transmembrane region" description="Helical" evidence="6">
    <location>
        <begin position="72"/>
        <end position="96"/>
    </location>
</feature>
<dbReference type="PANTHER" id="PTHR14948">
    <property type="entry name" value="NG5"/>
    <property type="match status" value="1"/>
</dbReference>
<dbReference type="Pfam" id="PF04505">
    <property type="entry name" value="CD225"/>
    <property type="match status" value="1"/>
</dbReference>
<dbReference type="AlphaFoldDB" id="A0AAD1RHL4"/>
<keyword evidence="7" id="KW-0640">Prion</keyword>
<reference evidence="7" key="1">
    <citation type="submission" date="2022-03" db="EMBL/GenBank/DDBJ databases">
        <authorList>
            <person name="Alioto T."/>
            <person name="Alioto T."/>
            <person name="Gomez Garrido J."/>
        </authorList>
    </citation>
    <scope>NUCLEOTIDE SEQUENCE</scope>
</reference>
<name>A0AAD1RHL4_PELCU</name>
<evidence type="ECO:0000256" key="1">
    <source>
        <dbReference type="ARBA" id="ARBA00004370"/>
    </source>
</evidence>
<accession>A0AAD1RHL4</accession>
<proteinExistence type="inferred from homology"/>
<comment type="similarity">
    <text evidence="2">Belongs to the CD225/Dispanin family.</text>
</comment>
<sequence>MADSGYPNSYPYPSNVNYQGAAFPTGYNNNSPPFQYGQPMVGSIPQVPVPMPTIVTTQHNVMVIPQPSYRDYLGLSIMNLILCCLPIGIAATVFSCKVRESLRRGDMISAASDSRTAFKLNMVSLGLGIAGNLAWIAYVIYTTVTYPYGYSHYYSGYGYYNNYN</sequence>
<dbReference type="EMBL" id="OW240913">
    <property type="protein sequence ID" value="CAH2254353.1"/>
    <property type="molecule type" value="Genomic_DNA"/>
</dbReference>
<keyword evidence="7" id="KW-0034">Amyloid</keyword>